<dbReference type="EMBL" id="JALBCA010000067">
    <property type="protein sequence ID" value="KAI2384823.1"/>
    <property type="molecule type" value="Genomic_DNA"/>
</dbReference>
<comment type="caution">
    <text evidence="1">The sequence shown here is derived from an EMBL/GenBank/DDBJ whole genome shotgun (WGS) entry which is preliminary data.</text>
</comment>
<accession>A0ACB8UTJ6</accession>
<name>A0ACB8UTJ6_9EURO</name>
<protein>
    <submittedName>
        <fullName evidence="1">Histone deacetylase complex subunit</fullName>
    </submittedName>
</protein>
<reference evidence="1" key="1">
    <citation type="journal article" date="2022" name="bioRxiv">
        <title>Population genetic analysis of Ophidiomyces ophidiicola, the causative agent of snake fungal disease, indicates recent introductions to the USA.</title>
        <authorList>
            <person name="Ladner J.T."/>
            <person name="Palmer J.M."/>
            <person name="Ettinger C.L."/>
            <person name="Stajich J.E."/>
            <person name="Farrell T.M."/>
            <person name="Glorioso B.M."/>
            <person name="Lawson B."/>
            <person name="Price S.J."/>
            <person name="Stengle A.G."/>
            <person name="Grear D.A."/>
            <person name="Lorch J.M."/>
        </authorList>
    </citation>
    <scope>NUCLEOTIDE SEQUENCE</scope>
    <source>
        <strain evidence="1">NWHC 24266-5</strain>
    </source>
</reference>
<proteinExistence type="predicted"/>
<sequence>MTPRRSSRARASQAPAGVLHHSASSSSSNSLGRPERNTRSNNKLSSSRRSSTLPSQSVDDADARSRHDVPHTRQRQRGRDDDEKPPVNDEFEDEDGEEEEITRCICGQQDYPGLPPSAREMMTRNSLKAGIKEESNQDPAALDILSEDAGSLFIQCDSCKVWQHGGCVGIMEEALSPDEYFCEKCRKDLHRLVVSGSGQKSSQYLPVAGTPSPPSSTSSVRGTSRSAKDKKSKDHGDPPKRRSTMNSREAAYDEEDLLRRAIEESKEESKSAAEDTSSRRGKRNRSGSETPKHSAKRQRTGSPSSSSIVSKSAQPQSRQLSDEEKPRSTANGSKKTRGTVTRNQREKEAVAPEKDTEKELPPEPTGRRKGRSDRRKDDDSELDATSPTKVTVNGSVPPQSAPETSDIPPPPAQKPSARKSGRPPARRGRVGRNQYTRDRDMANGNSTGDQNNSPRRGQSREENGDSPGNNGANGVQTNGGESGKPSRPRYMNPNRTTMNDMRRRVAAILEFISRMQVEMAASGEQTTPPNRAGSNGTRAPDSTTVAAAIEGAVINGDIPICAIAEAAGPLLDGCLPPARDFKDLSSGEMMDELTRGLLKWQQEFGKYGEK</sequence>
<organism evidence="1">
    <name type="scientific">Ophidiomyces ophidiicola</name>
    <dbReference type="NCBI Taxonomy" id="1387563"/>
    <lineage>
        <taxon>Eukaryota</taxon>
        <taxon>Fungi</taxon>
        <taxon>Dikarya</taxon>
        <taxon>Ascomycota</taxon>
        <taxon>Pezizomycotina</taxon>
        <taxon>Eurotiomycetes</taxon>
        <taxon>Eurotiomycetidae</taxon>
        <taxon>Onygenales</taxon>
        <taxon>Onygenaceae</taxon>
        <taxon>Ophidiomyces</taxon>
    </lineage>
</organism>
<evidence type="ECO:0000313" key="1">
    <source>
        <dbReference type="EMBL" id="KAI2384823.1"/>
    </source>
</evidence>
<gene>
    <name evidence="1" type="primary">CTI6</name>
    <name evidence="1" type="ORF">LOY88_004455</name>
</gene>